<protein>
    <submittedName>
        <fullName evidence="2">Uncharacterized protein</fullName>
    </submittedName>
</protein>
<keyword evidence="3" id="KW-1185">Reference proteome</keyword>
<gene>
    <name evidence="2" type="ORF">PCOR1329_LOCUS67785</name>
</gene>
<proteinExistence type="predicted"/>
<name>A0ABN9WKJ3_9DINO</name>
<comment type="caution">
    <text evidence="2">The sequence shown here is derived from an EMBL/GenBank/DDBJ whole genome shotgun (WGS) entry which is preliminary data.</text>
</comment>
<accession>A0ABN9WKJ3</accession>
<feature type="region of interest" description="Disordered" evidence="1">
    <location>
        <begin position="130"/>
        <end position="152"/>
    </location>
</feature>
<organism evidence="2 3">
    <name type="scientific">Prorocentrum cordatum</name>
    <dbReference type="NCBI Taxonomy" id="2364126"/>
    <lineage>
        <taxon>Eukaryota</taxon>
        <taxon>Sar</taxon>
        <taxon>Alveolata</taxon>
        <taxon>Dinophyceae</taxon>
        <taxon>Prorocentrales</taxon>
        <taxon>Prorocentraceae</taxon>
        <taxon>Prorocentrum</taxon>
    </lineage>
</organism>
<evidence type="ECO:0000313" key="3">
    <source>
        <dbReference type="Proteomes" id="UP001189429"/>
    </source>
</evidence>
<evidence type="ECO:0000313" key="2">
    <source>
        <dbReference type="EMBL" id="CAK0886442.1"/>
    </source>
</evidence>
<dbReference type="Proteomes" id="UP001189429">
    <property type="component" value="Unassembled WGS sequence"/>
</dbReference>
<dbReference type="EMBL" id="CAUYUJ010018804">
    <property type="protein sequence ID" value="CAK0886442.1"/>
    <property type="molecule type" value="Genomic_DNA"/>
</dbReference>
<feature type="compositionally biased region" description="Acidic residues" evidence="1">
    <location>
        <begin position="139"/>
        <end position="152"/>
    </location>
</feature>
<reference evidence="2" key="1">
    <citation type="submission" date="2023-10" db="EMBL/GenBank/DDBJ databases">
        <authorList>
            <person name="Chen Y."/>
            <person name="Shah S."/>
            <person name="Dougan E. K."/>
            <person name="Thang M."/>
            <person name="Chan C."/>
        </authorList>
    </citation>
    <scope>NUCLEOTIDE SEQUENCE [LARGE SCALE GENOMIC DNA]</scope>
</reference>
<evidence type="ECO:0000256" key="1">
    <source>
        <dbReference type="SAM" id="MobiDB-lite"/>
    </source>
</evidence>
<sequence length="425" mass="45300">MIAPGDLICVVNGVRGTDGMMAVLRNADVLEFEIEFMKSTGTYACDFPELREDLKQALPEYEVSWSKVTTAVLKSKQAGGFLTKGPQYSFEVNLLRTGMLELTNLAPKTKSAKHQKEFVRVSALVADVGSREVRRRQGEEDDESEQDDEFEQDDAFVVDGEEVVGTPAAGVGTPATTPQHRKAEAAVASPAGPLAPPPPPAGIFGWSPQRAAPASGGQFSFVGAVGSKPGSRPNGKFTSSMKALSESYKKGDLSEVLAEQDPPPADGETSTPWSFTFLPVDLLIISWASVAEVKVFIAPESRTNSILATTARLILPGLLMFYMVTEQLKSTRQCLFEDISSVVSTTVEDKVASLAAALDEQVTMCFVLVKTKSPSRPSPSASSCATAALARLTMQPGAFDNCVAVPVRACHLFGGTSADQARARA</sequence>